<reference evidence="2" key="1">
    <citation type="submission" date="2022-05" db="EMBL/GenBank/DDBJ databases">
        <title>The Musa troglodytarum L. genome provides insights into the mechanism of non-climacteric behaviour and enrichment of carotenoids.</title>
        <authorList>
            <person name="Wang J."/>
        </authorList>
    </citation>
    <scope>NUCLEOTIDE SEQUENCE</scope>
    <source>
        <tissue evidence="2">Leaf</tissue>
    </source>
</reference>
<feature type="compositionally biased region" description="Acidic residues" evidence="1">
    <location>
        <begin position="74"/>
        <end position="106"/>
    </location>
</feature>
<protein>
    <submittedName>
        <fullName evidence="2">Protein-disulfide reductase</fullName>
    </submittedName>
</protein>
<organism evidence="2 3">
    <name type="scientific">Musa troglodytarum</name>
    <name type="common">fe'i banana</name>
    <dbReference type="NCBI Taxonomy" id="320322"/>
    <lineage>
        <taxon>Eukaryota</taxon>
        <taxon>Viridiplantae</taxon>
        <taxon>Streptophyta</taxon>
        <taxon>Embryophyta</taxon>
        <taxon>Tracheophyta</taxon>
        <taxon>Spermatophyta</taxon>
        <taxon>Magnoliopsida</taxon>
        <taxon>Liliopsida</taxon>
        <taxon>Zingiberales</taxon>
        <taxon>Musaceae</taxon>
        <taxon>Musa</taxon>
    </lineage>
</organism>
<proteinExistence type="predicted"/>
<evidence type="ECO:0000313" key="3">
    <source>
        <dbReference type="Proteomes" id="UP001055439"/>
    </source>
</evidence>
<feature type="region of interest" description="Disordered" evidence="1">
    <location>
        <begin position="60"/>
        <end position="106"/>
    </location>
</feature>
<evidence type="ECO:0000256" key="1">
    <source>
        <dbReference type="SAM" id="MobiDB-lite"/>
    </source>
</evidence>
<accession>A0A9E7GBX6</accession>
<dbReference type="InterPro" id="IPR046349">
    <property type="entry name" value="C1-like_sf"/>
</dbReference>
<dbReference type="SUPFAM" id="SSF57889">
    <property type="entry name" value="Cysteine-rich domain"/>
    <property type="match status" value="1"/>
</dbReference>
<dbReference type="Proteomes" id="UP001055439">
    <property type="component" value="Chromosome 6"/>
</dbReference>
<evidence type="ECO:0000313" key="2">
    <source>
        <dbReference type="EMBL" id="URE09492.1"/>
    </source>
</evidence>
<dbReference type="EMBL" id="CP097508">
    <property type="protein sequence ID" value="URE09492.1"/>
    <property type="molecule type" value="Genomic_DNA"/>
</dbReference>
<name>A0A9E7GBX6_9LILI</name>
<keyword evidence="3" id="KW-1185">Reference proteome</keyword>
<sequence>MAQGWPEKRKHELHKHRKLELGRYGCMYRCGDCHKIGSGWCYSCFMCGFGLHPKCALKEEKDEEEHDEERSECDGEVYNDFEDSEDSEDFKDSEDSEDFKDSEDSE</sequence>
<dbReference type="AlphaFoldDB" id="A0A9E7GBX6"/>
<gene>
    <name evidence="2" type="ORF">MUK42_36374</name>
</gene>